<keyword evidence="3" id="KW-1185">Reference proteome</keyword>
<dbReference type="SMART" id="SM00248">
    <property type="entry name" value="ANK"/>
    <property type="match status" value="2"/>
</dbReference>
<dbReference type="Proteomes" id="UP000594262">
    <property type="component" value="Unplaced"/>
</dbReference>
<evidence type="ECO:0000313" key="2">
    <source>
        <dbReference type="EnsemblMetazoa" id="CLYHEMP006806.1"/>
    </source>
</evidence>
<dbReference type="Pfam" id="PF12796">
    <property type="entry name" value="Ank_2"/>
    <property type="match status" value="1"/>
</dbReference>
<dbReference type="SUPFAM" id="SSF48403">
    <property type="entry name" value="Ankyrin repeat"/>
    <property type="match status" value="1"/>
</dbReference>
<sequence length="130" mass="14895">MRGFGGSTLLMQAVWLDRFDVFVHLMNYPHDFSPVSNGGWNILHYVGYDGTVRHLEMFDQQTIETLIDGRDDANRTPLHKAAEYNNHDVIRWLLAHGADHELKNDDGQRPGEHPYCGGVTKEIIRSFRSS</sequence>
<feature type="repeat" description="ANK" evidence="1">
    <location>
        <begin position="73"/>
        <end position="105"/>
    </location>
</feature>
<dbReference type="Gene3D" id="1.25.40.20">
    <property type="entry name" value="Ankyrin repeat-containing domain"/>
    <property type="match status" value="1"/>
</dbReference>
<evidence type="ECO:0000256" key="1">
    <source>
        <dbReference type="PROSITE-ProRule" id="PRU00023"/>
    </source>
</evidence>
<keyword evidence="1" id="KW-0040">ANK repeat</keyword>
<dbReference type="AlphaFoldDB" id="A0A7M5U690"/>
<reference evidence="2" key="1">
    <citation type="submission" date="2021-01" db="UniProtKB">
        <authorList>
            <consortium name="EnsemblMetazoa"/>
        </authorList>
    </citation>
    <scope>IDENTIFICATION</scope>
</reference>
<dbReference type="InterPro" id="IPR002110">
    <property type="entry name" value="Ankyrin_rpt"/>
</dbReference>
<dbReference type="OrthoDB" id="5954332at2759"/>
<accession>A0A7M5U690</accession>
<protein>
    <submittedName>
        <fullName evidence="2">Uncharacterized protein</fullName>
    </submittedName>
</protein>
<evidence type="ECO:0000313" key="3">
    <source>
        <dbReference type="Proteomes" id="UP000594262"/>
    </source>
</evidence>
<organism evidence="2 3">
    <name type="scientific">Clytia hemisphaerica</name>
    <dbReference type="NCBI Taxonomy" id="252671"/>
    <lineage>
        <taxon>Eukaryota</taxon>
        <taxon>Metazoa</taxon>
        <taxon>Cnidaria</taxon>
        <taxon>Hydrozoa</taxon>
        <taxon>Hydroidolina</taxon>
        <taxon>Leptothecata</taxon>
        <taxon>Obeliida</taxon>
        <taxon>Clytiidae</taxon>
        <taxon>Clytia</taxon>
    </lineage>
</organism>
<proteinExistence type="predicted"/>
<dbReference type="EnsemblMetazoa" id="CLYHEMT006806.1">
    <property type="protein sequence ID" value="CLYHEMP006806.1"/>
    <property type="gene ID" value="CLYHEMG006806"/>
</dbReference>
<dbReference type="InterPro" id="IPR036770">
    <property type="entry name" value="Ankyrin_rpt-contain_sf"/>
</dbReference>
<name>A0A7M5U690_9CNID</name>
<dbReference type="PROSITE" id="PS50088">
    <property type="entry name" value="ANK_REPEAT"/>
    <property type="match status" value="1"/>
</dbReference>
<dbReference type="PROSITE" id="PS50297">
    <property type="entry name" value="ANK_REP_REGION"/>
    <property type="match status" value="1"/>
</dbReference>